<accession>A0A0F9DTV3</accession>
<sequence length="119" mass="12112">MSNEVLIPGAATGLDTPDGIVTSLKRVGNQNDRIVSQLHGKMYEQALRLNIFHAASQAATTTTIALAATYTGLCLSNPAGNTKNLVPRQVSVALSVAPAGIAPMAIGGGYVAAGVVTHT</sequence>
<name>A0A0F9DTV3_9ZZZZ</name>
<gene>
    <name evidence="1" type="ORF">LCGC14_2448610</name>
</gene>
<dbReference type="EMBL" id="LAZR01037847">
    <property type="protein sequence ID" value="KKL21121.1"/>
    <property type="molecule type" value="Genomic_DNA"/>
</dbReference>
<reference evidence="1" key="1">
    <citation type="journal article" date="2015" name="Nature">
        <title>Complex archaea that bridge the gap between prokaryotes and eukaryotes.</title>
        <authorList>
            <person name="Spang A."/>
            <person name="Saw J.H."/>
            <person name="Jorgensen S.L."/>
            <person name="Zaremba-Niedzwiedzka K."/>
            <person name="Martijn J."/>
            <person name="Lind A.E."/>
            <person name="van Eijk R."/>
            <person name="Schleper C."/>
            <person name="Guy L."/>
            <person name="Ettema T.J."/>
        </authorList>
    </citation>
    <scope>NUCLEOTIDE SEQUENCE</scope>
</reference>
<protein>
    <submittedName>
        <fullName evidence="1">Uncharacterized protein</fullName>
    </submittedName>
</protein>
<proteinExistence type="predicted"/>
<feature type="non-terminal residue" evidence="1">
    <location>
        <position position="119"/>
    </location>
</feature>
<dbReference type="AlphaFoldDB" id="A0A0F9DTV3"/>
<evidence type="ECO:0000313" key="1">
    <source>
        <dbReference type="EMBL" id="KKL21121.1"/>
    </source>
</evidence>
<comment type="caution">
    <text evidence="1">The sequence shown here is derived from an EMBL/GenBank/DDBJ whole genome shotgun (WGS) entry which is preliminary data.</text>
</comment>
<organism evidence="1">
    <name type="scientific">marine sediment metagenome</name>
    <dbReference type="NCBI Taxonomy" id="412755"/>
    <lineage>
        <taxon>unclassified sequences</taxon>
        <taxon>metagenomes</taxon>
        <taxon>ecological metagenomes</taxon>
    </lineage>
</organism>